<dbReference type="KEGG" id="gtt:GUITHDRAFT_162800"/>
<evidence type="ECO:0000313" key="3">
    <source>
        <dbReference type="EnsemblProtists" id="EKX47194"/>
    </source>
</evidence>
<dbReference type="Proteomes" id="UP000011087">
    <property type="component" value="Unassembled WGS sequence"/>
</dbReference>
<evidence type="ECO:0000256" key="1">
    <source>
        <dbReference type="SAM" id="MobiDB-lite"/>
    </source>
</evidence>
<dbReference type="AlphaFoldDB" id="L1JGC4"/>
<name>L1JGC4_GUITC</name>
<reference evidence="4" key="2">
    <citation type="submission" date="2012-11" db="EMBL/GenBank/DDBJ databases">
        <authorList>
            <person name="Kuo A."/>
            <person name="Curtis B.A."/>
            <person name="Tanifuji G."/>
            <person name="Burki F."/>
            <person name="Gruber A."/>
            <person name="Irimia M."/>
            <person name="Maruyama S."/>
            <person name="Arias M.C."/>
            <person name="Ball S.G."/>
            <person name="Gile G.H."/>
            <person name="Hirakawa Y."/>
            <person name="Hopkins J.F."/>
            <person name="Rensing S.A."/>
            <person name="Schmutz J."/>
            <person name="Symeonidi A."/>
            <person name="Elias M."/>
            <person name="Eveleigh R.J."/>
            <person name="Herman E.K."/>
            <person name="Klute M.J."/>
            <person name="Nakayama T."/>
            <person name="Obornik M."/>
            <person name="Reyes-Prieto A."/>
            <person name="Armbrust E.V."/>
            <person name="Aves S.J."/>
            <person name="Beiko R.G."/>
            <person name="Coutinho P."/>
            <person name="Dacks J.B."/>
            <person name="Durnford D.G."/>
            <person name="Fast N.M."/>
            <person name="Green B.R."/>
            <person name="Grisdale C."/>
            <person name="Hempe F."/>
            <person name="Henrissat B."/>
            <person name="Hoppner M.P."/>
            <person name="Ishida K.-I."/>
            <person name="Kim E."/>
            <person name="Koreny L."/>
            <person name="Kroth P.G."/>
            <person name="Liu Y."/>
            <person name="Malik S.-B."/>
            <person name="Maier U.G."/>
            <person name="McRose D."/>
            <person name="Mock T."/>
            <person name="Neilson J.A."/>
            <person name="Onodera N.T."/>
            <person name="Poole A.M."/>
            <person name="Pritham E.J."/>
            <person name="Richards T.A."/>
            <person name="Rocap G."/>
            <person name="Roy S.W."/>
            <person name="Sarai C."/>
            <person name="Schaack S."/>
            <person name="Shirato S."/>
            <person name="Slamovits C.H."/>
            <person name="Spencer D.F."/>
            <person name="Suzuki S."/>
            <person name="Worden A.Z."/>
            <person name="Zauner S."/>
            <person name="Barry K."/>
            <person name="Bell C."/>
            <person name="Bharti A.K."/>
            <person name="Crow J.A."/>
            <person name="Grimwood J."/>
            <person name="Kramer R."/>
            <person name="Lindquist E."/>
            <person name="Lucas S."/>
            <person name="Salamov A."/>
            <person name="McFadden G.I."/>
            <person name="Lane C.E."/>
            <person name="Keeling P.J."/>
            <person name="Gray M.W."/>
            <person name="Grigoriev I.V."/>
            <person name="Archibald J.M."/>
        </authorList>
    </citation>
    <scope>NUCLEOTIDE SEQUENCE</scope>
    <source>
        <strain evidence="4">CCMP2712</strain>
    </source>
</reference>
<dbReference type="GeneID" id="17303862"/>
<dbReference type="EMBL" id="JH992991">
    <property type="protein sequence ID" value="EKX47194.1"/>
    <property type="molecule type" value="Genomic_DNA"/>
</dbReference>
<accession>L1JGC4</accession>
<protein>
    <submittedName>
        <fullName evidence="2 3">Uncharacterized protein</fullName>
    </submittedName>
</protein>
<dbReference type="RefSeq" id="XP_005834174.1">
    <property type="nucleotide sequence ID" value="XM_005834117.1"/>
</dbReference>
<feature type="compositionally biased region" description="Basic and acidic residues" evidence="1">
    <location>
        <begin position="156"/>
        <end position="166"/>
    </location>
</feature>
<organism evidence="2">
    <name type="scientific">Guillardia theta (strain CCMP2712)</name>
    <name type="common">Cryptophyte</name>
    <dbReference type="NCBI Taxonomy" id="905079"/>
    <lineage>
        <taxon>Eukaryota</taxon>
        <taxon>Cryptophyceae</taxon>
        <taxon>Pyrenomonadales</taxon>
        <taxon>Geminigeraceae</taxon>
        <taxon>Guillardia</taxon>
    </lineage>
</organism>
<dbReference type="HOGENOM" id="CLU_1079444_0_0_1"/>
<proteinExistence type="predicted"/>
<keyword evidence="4" id="KW-1185">Reference proteome</keyword>
<evidence type="ECO:0000313" key="2">
    <source>
        <dbReference type="EMBL" id="EKX47194.1"/>
    </source>
</evidence>
<feature type="region of interest" description="Disordered" evidence="1">
    <location>
        <begin position="147"/>
        <end position="166"/>
    </location>
</feature>
<sequence length="258" mass="29065">MYHSKEESRTHRDGKDELVEELNALLSFVKSGFTSSNQQDSSQFLKSNAPGAEILRELYREVSALKSREASSENVLRVAKETLDARKKQIRTLTMTIKKLQGKGSLAGMGLSGSMDSGNLQASDTQLGDSSILSDLGADLGDAETKRAEQAGGGIRMEEGSSEKEEMKKVIVEQTSQIRALEEKLHYLEEDHRQRSERITEVSERLMQKRKEEREMIESLKLELNEKNEIIQKLQAGEVASFAEYDQQGYSQYPETRI</sequence>
<dbReference type="PaxDb" id="55529-EKX47194"/>
<dbReference type="EnsemblProtists" id="EKX47194">
    <property type="protein sequence ID" value="EKX47194"/>
    <property type="gene ID" value="GUITHDRAFT_162800"/>
</dbReference>
<reference evidence="3" key="3">
    <citation type="submission" date="2016-03" db="UniProtKB">
        <authorList>
            <consortium name="EnsemblProtists"/>
        </authorList>
    </citation>
    <scope>IDENTIFICATION</scope>
</reference>
<gene>
    <name evidence="2" type="ORF">GUITHDRAFT_162800</name>
</gene>
<evidence type="ECO:0000313" key="4">
    <source>
        <dbReference type="Proteomes" id="UP000011087"/>
    </source>
</evidence>
<reference evidence="2 4" key="1">
    <citation type="journal article" date="2012" name="Nature">
        <title>Algal genomes reveal evolutionary mosaicism and the fate of nucleomorphs.</title>
        <authorList>
            <consortium name="DOE Joint Genome Institute"/>
            <person name="Curtis B.A."/>
            <person name="Tanifuji G."/>
            <person name="Burki F."/>
            <person name="Gruber A."/>
            <person name="Irimia M."/>
            <person name="Maruyama S."/>
            <person name="Arias M.C."/>
            <person name="Ball S.G."/>
            <person name="Gile G.H."/>
            <person name="Hirakawa Y."/>
            <person name="Hopkins J.F."/>
            <person name="Kuo A."/>
            <person name="Rensing S.A."/>
            <person name="Schmutz J."/>
            <person name="Symeonidi A."/>
            <person name="Elias M."/>
            <person name="Eveleigh R.J."/>
            <person name="Herman E.K."/>
            <person name="Klute M.J."/>
            <person name="Nakayama T."/>
            <person name="Obornik M."/>
            <person name="Reyes-Prieto A."/>
            <person name="Armbrust E.V."/>
            <person name="Aves S.J."/>
            <person name="Beiko R.G."/>
            <person name="Coutinho P."/>
            <person name="Dacks J.B."/>
            <person name="Durnford D.G."/>
            <person name="Fast N.M."/>
            <person name="Green B.R."/>
            <person name="Grisdale C.J."/>
            <person name="Hempel F."/>
            <person name="Henrissat B."/>
            <person name="Hoppner M.P."/>
            <person name="Ishida K."/>
            <person name="Kim E."/>
            <person name="Koreny L."/>
            <person name="Kroth P.G."/>
            <person name="Liu Y."/>
            <person name="Malik S.B."/>
            <person name="Maier U.G."/>
            <person name="McRose D."/>
            <person name="Mock T."/>
            <person name="Neilson J.A."/>
            <person name="Onodera N.T."/>
            <person name="Poole A.M."/>
            <person name="Pritham E.J."/>
            <person name="Richards T.A."/>
            <person name="Rocap G."/>
            <person name="Roy S.W."/>
            <person name="Sarai C."/>
            <person name="Schaack S."/>
            <person name="Shirato S."/>
            <person name="Slamovits C.H."/>
            <person name="Spencer D.F."/>
            <person name="Suzuki S."/>
            <person name="Worden A.Z."/>
            <person name="Zauner S."/>
            <person name="Barry K."/>
            <person name="Bell C."/>
            <person name="Bharti A.K."/>
            <person name="Crow J.A."/>
            <person name="Grimwood J."/>
            <person name="Kramer R."/>
            <person name="Lindquist E."/>
            <person name="Lucas S."/>
            <person name="Salamov A."/>
            <person name="McFadden G.I."/>
            <person name="Lane C.E."/>
            <person name="Keeling P.J."/>
            <person name="Gray M.W."/>
            <person name="Grigoriev I.V."/>
            <person name="Archibald J.M."/>
        </authorList>
    </citation>
    <scope>NUCLEOTIDE SEQUENCE</scope>
    <source>
        <strain evidence="2 4">CCMP2712</strain>
    </source>
</reference>